<keyword evidence="3 5" id="KW-0540">Nuclease</keyword>
<dbReference type="HAMAP" id="MF_00651">
    <property type="entry name" value="Nuclease_YqgF"/>
    <property type="match status" value="1"/>
</dbReference>
<evidence type="ECO:0000313" key="8">
    <source>
        <dbReference type="Proteomes" id="UP000231542"/>
    </source>
</evidence>
<comment type="function">
    <text evidence="5">Could be a nuclease involved in processing of the 5'-end of pre-16S rRNA.</text>
</comment>
<dbReference type="PANTHER" id="PTHR33317">
    <property type="entry name" value="POLYNUCLEOTIDYL TRANSFERASE, RIBONUCLEASE H-LIKE SUPERFAMILY PROTEIN"/>
    <property type="match status" value="1"/>
</dbReference>
<sequence>MSKDQFNKQLYTIIKILSIPMRILGLDYGKKRIGIAISDEKGKYAFPYQVLENRNKFFVFDNLKIIVQQEKVEKIIVGLPLNLKGEREKKAKECEDFANKLNSYLNLPVELEDERLTSRLSSRLLRDNPSKKAKKKEAIDQQSAILILQGYLDRQNNQ</sequence>
<dbReference type="CDD" id="cd16964">
    <property type="entry name" value="YqgF"/>
    <property type="match status" value="1"/>
</dbReference>
<dbReference type="InterPro" id="IPR005227">
    <property type="entry name" value="YqgF"/>
</dbReference>
<comment type="subcellular location">
    <subcellularLocation>
        <location evidence="5">Cytoplasm</location>
    </subcellularLocation>
</comment>
<proteinExistence type="inferred from homology"/>
<dbReference type="InterPro" id="IPR012337">
    <property type="entry name" value="RNaseH-like_sf"/>
</dbReference>
<dbReference type="EC" id="3.1.-.-" evidence="5"/>
<evidence type="ECO:0000256" key="1">
    <source>
        <dbReference type="ARBA" id="ARBA00022490"/>
    </source>
</evidence>
<evidence type="ECO:0000256" key="4">
    <source>
        <dbReference type="ARBA" id="ARBA00022801"/>
    </source>
</evidence>
<dbReference type="InterPro" id="IPR037027">
    <property type="entry name" value="YqgF/RNaseH-like_dom_sf"/>
</dbReference>
<dbReference type="AlphaFoldDB" id="A0A2H0YWY0"/>
<dbReference type="PANTHER" id="PTHR33317:SF4">
    <property type="entry name" value="POLYNUCLEOTIDYL TRANSFERASE, RIBONUCLEASE H-LIKE SUPERFAMILY PROTEIN"/>
    <property type="match status" value="1"/>
</dbReference>
<comment type="similarity">
    <text evidence="5">Belongs to the YqgF HJR family.</text>
</comment>
<protein>
    <recommendedName>
        <fullName evidence="5">Putative pre-16S rRNA nuclease</fullName>
        <ecNumber evidence="5">3.1.-.-</ecNumber>
    </recommendedName>
</protein>
<reference evidence="7 8" key="1">
    <citation type="submission" date="2017-09" db="EMBL/GenBank/DDBJ databases">
        <title>Depth-based differentiation of microbial function through sediment-hosted aquifers and enrichment of novel symbionts in the deep terrestrial subsurface.</title>
        <authorList>
            <person name="Probst A.J."/>
            <person name="Ladd B."/>
            <person name="Jarett J.K."/>
            <person name="Geller-Mcgrath D.E."/>
            <person name="Sieber C.M."/>
            <person name="Emerson J.B."/>
            <person name="Anantharaman K."/>
            <person name="Thomas B.C."/>
            <person name="Malmstrom R."/>
            <person name="Stieglmeier M."/>
            <person name="Klingl A."/>
            <person name="Woyke T."/>
            <person name="Ryan C.M."/>
            <person name="Banfield J.F."/>
        </authorList>
    </citation>
    <scope>NUCLEOTIDE SEQUENCE [LARGE SCALE GENOMIC DNA]</scope>
    <source>
        <strain evidence="7">CG08_land_8_20_14_0_20_40_16</strain>
    </source>
</reference>
<name>A0A2H0YWY0_9BACT</name>
<dbReference type="GO" id="GO:0004518">
    <property type="term" value="F:nuclease activity"/>
    <property type="evidence" value="ECO:0007669"/>
    <property type="project" value="UniProtKB-KW"/>
</dbReference>
<comment type="caution">
    <text evidence="7">The sequence shown here is derived from an EMBL/GenBank/DDBJ whole genome shotgun (WGS) entry which is preliminary data.</text>
</comment>
<evidence type="ECO:0000313" key="7">
    <source>
        <dbReference type="EMBL" id="PIS42252.1"/>
    </source>
</evidence>
<organism evidence="7 8">
    <name type="scientific">Candidatus Kerfeldbacteria bacterium CG08_land_8_20_14_0_20_40_16</name>
    <dbReference type="NCBI Taxonomy" id="2014244"/>
    <lineage>
        <taxon>Bacteria</taxon>
        <taxon>Candidatus Kerfeldiibacteriota</taxon>
    </lineage>
</organism>
<accession>A0A2H0YWY0</accession>
<gene>
    <name evidence="7" type="ORF">COT24_04275</name>
</gene>
<keyword evidence="2 5" id="KW-0690">Ribosome biogenesis</keyword>
<dbReference type="GO" id="GO:0000967">
    <property type="term" value="P:rRNA 5'-end processing"/>
    <property type="evidence" value="ECO:0007669"/>
    <property type="project" value="UniProtKB-UniRule"/>
</dbReference>
<keyword evidence="1 5" id="KW-0963">Cytoplasm</keyword>
<feature type="domain" description="YqgF/RNase H-like" evidence="6">
    <location>
        <begin position="21"/>
        <end position="121"/>
    </location>
</feature>
<keyword evidence="4 5" id="KW-0378">Hydrolase</keyword>
<evidence type="ECO:0000256" key="2">
    <source>
        <dbReference type="ARBA" id="ARBA00022517"/>
    </source>
</evidence>
<dbReference type="NCBIfam" id="TIGR00250">
    <property type="entry name" value="RNAse_H_YqgF"/>
    <property type="match status" value="1"/>
</dbReference>
<evidence type="ECO:0000256" key="3">
    <source>
        <dbReference type="ARBA" id="ARBA00022722"/>
    </source>
</evidence>
<dbReference type="Pfam" id="PF03652">
    <property type="entry name" value="RuvX"/>
    <property type="match status" value="1"/>
</dbReference>
<dbReference type="GO" id="GO:0016788">
    <property type="term" value="F:hydrolase activity, acting on ester bonds"/>
    <property type="evidence" value="ECO:0007669"/>
    <property type="project" value="UniProtKB-UniRule"/>
</dbReference>
<evidence type="ECO:0000259" key="6">
    <source>
        <dbReference type="SMART" id="SM00732"/>
    </source>
</evidence>
<dbReference type="GO" id="GO:0005829">
    <property type="term" value="C:cytosol"/>
    <property type="evidence" value="ECO:0007669"/>
    <property type="project" value="TreeGrafter"/>
</dbReference>
<dbReference type="InterPro" id="IPR006641">
    <property type="entry name" value="YqgF/RNaseH-like_dom"/>
</dbReference>
<evidence type="ECO:0000256" key="5">
    <source>
        <dbReference type="HAMAP-Rule" id="MF_00651"/>
    </source>
</evidence>
<dbReference type="SMART" id="SM00732">
    <property type="entry name" value="YqgFc"/>
    <property type="match status" value="1"/>
</dbReference>
<dbReference type="SUPFAM" id="SSF53098">
    <property type="entry name" value="Ribonuclease H-like"/>
    <property type="match status" value="1"/>
</dbReference>
<dbReference type="Proteomes" id="UP000231542">
    <property type="component" value="Unassembled WGS sequence"/>
</dbReference>
<dbReference type="EMBL" id="PEXU01000049">
    <property type="protein sequence ID" value="PIS42252.1"/>
    <property type="molecule type" value="Genomic_DNA"/>
</dbReference>
<dbReference type="Gene3D" id="3.30.420.140">
    <property type="entry name" value="YqgF/RNase H-like domain"/>
    <property type="match status" value="1"/>
</dbReference>